<dbReference type="Gene3D" id="3.90.180.10">
    <property type="entry name" value="Medium-chain alcohol dehydrogenases, catalytic domain"/>
    <property type="match status" value="1"/>
</dbReference>
<sequence length="332" mass="34663">MATTSPPPPTMSAVLVREFGDSSRMNVEHVTVPEVTSNTHVLVKVLCAGVNPVDTYIRTGTYAIKPTLPYTPGKDGAGIVASVGKDIEESDLKVGDHVYIDGPSSGTLAQFCLCDRSAVFKIDDGVPFDQAACLGVPSSTAYRALFTRCRIESGESVLIHGAAGACGTVCVQLAKRHGCVVYGTASTEEGRKCALQAGCKAVSAHDDLGSLNGVVFDVAIEMLANATIADTIQHLAPGARVGVVGNRGLADGVNMRDLMSREACVMGVMLGKSTAADRLETNKAIQSALQDTSLKPVVGASFEGLQKAGEAHDEVIAKRACTYGRVVVHVEQ</sequence>
<accession>A0A830H3J0</accession>
<keyword evidence="1" id="KW-0521">NADP</keyword>
<dbReference type="Pfam" id="PF08240">
    <property type="entry name" value="ADH_N"/>
    <property type="match status" value="1"/>
</dbReference>
<protein>
    <recommendedName>
        <fullName evidence="2">Enoyl reductase (ER) domain-containing protein</fullName>
    </recommendedName>
</protein>
<dbReference type="SUPFAM" id="SSF51735">
    <property type="entry name" value="NAD(P)-binding Rossmann-fold domains"/>
    <property type="match status" value="1"/>
</dbReference>
<organism evidence="3 4">
    <name type="scientific">Pycnococcus provasolii</name>
    <dbReference type="NCBI Taxonomy" id="41880"/>
    <lineage>
        <taxon>Eukaryota</taxon>
        <taxon>Viridiplantae</taxon>
        <taxon>Chlorophyta</taxon>
        <taxon>Pseudoscourfieldiophyceae</taxon>
        <taxon>Pseudoscourfieldiales</taxon>
        <taxon>Pycnococcaceae</taxon>
        <taxon>Pycnococcus</taxon>
    </lineage>
</organism>
<dbReference type="OrthoDB" id="3509362at2759"/>
<proteinExistence type="predicted"/>
<dbReference type="InterPro" id="IPR051603">
    <property type="entry name" value="Zinc-ADH_QOR/CCCR"/>
</dbReference>
<reference evidence="3" key="1">
    <citation type="submission" date="2020-10" db="EMBL/GenBank/DDBJ databases">
        <title>Unveiling of a novel bifunctional photoreceptor, Dualchrome1, isolated from a cosmopolitan green alga.</title>
        <authorList>
            <person name="Suzuki S."/>
            <person name="Kawachi M."/>
        </authorList>
    </citation>
    <scope>NUCLEOTIDE SEQUENCE</scope>
    <source>
        <strain evidence="3">NIES 2893</strain>
    </source>
</reference>
<dbReference type="SMART" id="SM00829">
    <property type="entry name" value="PKS_ER"/>
    <property type="match status" value="1"/>
</dbReference>
<dbReference type="GO" id="GO:0003960">
    <property type="term" value="F:quinone reductase (NADPH) activity"/>
    <property type="evidence" value="ECO:0007669"/>
    <property type="project" value="TreeGrafter"/>
</dbReference>
<dbReference type="GO" id="GO:0003730">
    <property type="term" value="F:mRNA 3'-UTR binding"/>
    <property type="evidence" value="ECO:0007669"/>
    <property type="project" value="TreeGrafter"/>
</dbReference>
<name>A0A830H3J0_9CHLO</name>
<evidence type="ECO:0000313" key="4">
    <source>
        <dbReference type="Proteomes" id="UP000660262"/>
    </source>
</evidence>
<evidence type="ECO:0000313" key="3">
    <source>
        <dbReference type="EMBL" id="GHP01686.1"/>
    </source>
</evidence>
<dbReference type="PANTHER" id="PTHR44154:SF1">
    <property type="entry name" value="QUINONE OXIDOREDUCTASE"/>
    <property type="match status" value="1"/>
</dbReference>
<keyword evidence="4" id="KW-1185">Reference proteome</keyword>
<dbReference type="InterPro" id="IPR036291">
    <property type="entry name" value="NAD(P)-bd_dom_sf"/>
</dbReference>
<dbReference type="AlphaFoldDB" id="A0A830H3J0"/>
<dbReference type="SUPFAM" id="SSF50129">
    <property type="entry name" value="GroES-like"/>
    <property type="match status" value="1"/>
</dbReference>
<evidence type="ECO:0000259" key="2">
    <source>
        <dbReference type="SMART" id="SM00829"/>
    </source>
</evidence>
<comment type="caution">
    <text evidence="3">The sequence shown here is derived from an EMBL/GenBank/DDBJ whole genome shotgun (WGS) entry which is preliminary data.</text>
</comment>
<dbReference type="Gene3D" id="3.40.50.720">
    <property type="entry name" value="NAD(P)-binding Rossmann-like Domain"/>
    <property type="match status" value="1"/>
</dbReference>
<dbReference type="Pfam" id="PF00107">
    <property type="entry name" value="ADH_zinc_N"/>
    <property type="match status" value="1"/>
</dbReference>
<evidence type="ECO:0000256" key="1">
    <source>
        <dbReference type="ARBA" id="ARBA00022857"/>
    </source>
</evidence>
<dbReference type="InterPro" id="IPR013154">
    <property type="entry name" value="ADH-like_N"/>
</dbReference>
<dbReference type="InterPro" id="IPR013149">
    <property type="entry name" value="ADH-like_C"/>
</dbReference>
<dbReference type="GO" id="GO:0070402">
    <property type="term" value="F:NADPH binding"/>
    <property type="evidence" value="ECO:0007669"/>
    <property type="project" value="TreeGrafter"/>
</dbReference>
<dbReference type="CDD" id="cd08253">
    <property type="entry name" value="zeta_crystallin"/>
    <property type="match status" value="1"/>
</dbReference>
<dbReference type="GO" id="GO:0005829">
    <property type="term" value="C:cytosol"/>
    <property type="evidence" value="ECO:0007669"/>
    <property type="project" value="TreeGrafter"/>
</dbReference>
<dbReference type="InterPro" id="IPR011032">
    <property type="entry name" value="GroES-like_sf"/>
</dbReference>
<dbReference type="EMBL" id="BNJQ01000001">
    <property type="protein sequence ID" value="GHP01686.1"/>
    <property type="molecule type" value="Genomic_DNA"/>
</dbReference>
<dbReference type="Proteomes" id="UP000660262">
    <property type="component" value="Unassembled WGS sequence"/>
</dbReference>
<dbReference type="PANTHER" id="PTHR44154">
    <property type="entry name" value="QUINONE OXIDOREDUCTASE"/>
    <property type="match status" value="1"/>
</dbReference>
<dbReference type="InterPro" id="IPR020843">
    <property type="entry name" value="ER"/>
</dbReference>
<gene>
    <name evidence="3" type="ORF">PPROV_000044300</name>
</gene>
<feature type="domain" description="Enoyl reductase (ER)" evidence="2">
    <location>
        <begin position="20"/>
        <end position="328"/>
    </location>
</feature>